<reference evidence="2" key="1">
    <citation type="submission" date="2022-06" db="EMBL/GenBank/DDBJ databases">
        <authorList>
            <consortium name="SYNGENTA / RWTH Aachen University"/>
        </authorList>
    </citation>
    <scope>NUCLEOTIDE SEQUENCE</scope>
</reference>
<gene>
    <name evidence="2" type="ORF">PPACK8108_LOCUS1885</name>
</gene>
<evidence type="ECO:0000313" key="2">
    <source>
        <dbReference type="EMBL" id="CAH7667484.1"/>
    </source>
</evidence>
<dbReference type="Proteomes" id="UP001153365">
    <property type="component" value="Unassembled WGS sequence"/>
</dbReference>
<feature type="compositionally biased region" description="Polar residues" evidence="1">
    <location>
        <begin position="1"/>
        <end position="10"/>
    </location>
</feature>
<feature type="region of interest" description="Disordered" evidence="1">
    <location>
        <begin position="1"/>
        <end position="130"/>
    </location>
</feature>
<sequence>MSGTSVQTQRITKPISTTTSTPASLRASLPKLSYHILIGSHEPTGRSPYPRSNTGNPNTSPQSATDRDSSWLAVWSINKKNGSSSLGKRNTLINEFGVPNPEFSRDNGHRNTSSSSTQPSKPGILIQLSY</sequence>
<dbReference type="EMBL" id="CALTRL010000319">
    <property type="protein sequence ID" value="CAH7667484.1"/>
    <property type="molecule type" value="Genomic_DNA"/>
</dbReference>
<evidence type="ECO:0000313" key="3">
    <source>
        <dbReference type="Proteomes" id="UP001153365"/>
    </source>
</evidence>
<evidence type="ECO:0000256" key="1">
    <source>
        <dbReference type="SAM" id="MobiDB-lite"/>
    </source>
</evidence>
<keyword evidence="3" id="KW-1185">Reference proteome</keyword>
<protein>
    <submittedName>
        <fullName evidence="2">Expressed protein</fullName>
    </submittedName>
</protein>
<dbReference type="AlphaFoldDB" id="A0AAV0AH73"/>
<feature type="compositionally biased region" description="Polar residues" evidence="1">
    <location>
        <begin position="50"/>
        <end position="64"/>
    </location>
</feature>
<organism evidence="2 3">
    <name type="scientific">Phakopsora pachyrhizi</name>
    <name type="common">Asian soybean rust disease fungus</name>
    <dbReference type="NCBI Taxonomy" id="170000"/>
    <lineage>
        <taxon>Eukaryota</taxon>
        <taxon>Fungi</taxon>
        <taxon>Dikarya</taxon>
        <taxon>Basidiomycota</taxon>
        <taxon>Pucciniomycotina</taxon>
        <taxon>Pucciniomycetes</taxon>
        <taxon>Pucciniales</taxon>
        <taxon>Phakopsoraceae</taxon>
        <taxon>Phakopsora</taxon>
    </lineage>
</organism>
<accession>A0AAV0AH73</accession>
<name>A0AAV0AH73_PHAPC</name>
<proteinExistence type="predicted"/>
<feature type="compositionally biased region" description="Polar residues" evidence="1">
    <location>
        <begin position="110"/>
        <end position="120"/>
    </location>
</feature>
<feature type="compositionally biased region" description="Polar residues" evidence="1">
    <location>
        <begin position="78"/>
        <end position="93"/>
    </location>
</feature>
<comment type="caution">
    <text evidence="2">The sequence shown here is derived from an EMBL/GenBank/DDBJ whole genome shotgun (WGS) entry which is preliminary data.</text>
</comment>
<feature type="compositionally biased region" description="Low complexity" evidence="1">
    <location>
        <begin position="11"/>
        <end position="22"/>
    </location>
</feature>